<proteinExistence type="predicted"/>
<accession>A0A8H3D2C4</accession>
<dbReference type="AlphaFoldDB" id="A0A8H3D2C4"/>
<reference evidence="1" key="1">
    <citation type="submission" date="2021-01" db="EMBL/GenBank/DDBJ databases">
        <authorList>
            <person name="Kaushik A."/>
        </authorList>
    </citation>
    <scope>NUCLEOTIDE SEQUENCE</scope>
    <source>
        <strain evidence="1">Type strain: AG8-Rh-89/</strain>
    </source>
</reference>
<dbReference type="EMBL" id="CAJMWZ010005448">
    <property type="protein sequence ID" value="CAE6506527.1"/>
    <property type="molecule type" value="Genomic_DNA"/>
</dbReference>
<dbReference type="Gene3D" id="2.60.120.620">
    <property type="entry name" value="q2cbj1_9rhob like domain"/>
    <property type="match status" value="1"/>
</dbReference>
<dbReference type="Proteomes" id="UP000663850">
    <property type="component" value="Unassembled WGS sequence"/>
</dbReference>
<gene>
    <name evidence="1" type="ORF">RDB_LOCUS102226</name>
</gene>
<organism evidence="1 2">
    <name type="scientific">Rhizoctonia solani</name>
    <dbReference type="NCBI Taxonomy" id="456999"/>
    <lineage>
        <taxon>Eukaryota</taxon>
        <taxon>Fungi</taxon>
        <taxon>Dikarya</taxon>
        <taxon>Basidiomycota</taxon>
        <taxon>Agaricomycotina</taxon>
        <taxon>Agaricomycetes</taxon>
        <taxon>Cantharellales</taxon>
        <taxon>Ceratobasidiaceae</taxon>
        <taxon>Rhizoctonia</taxon>
    </lineage>
</organism>
<name>A0A8H3D2C4_9AGAM</name>
<protein>
    <submittedName>
        <fullName evidence="1">Uncharacterized protein</fullName>
    </submittedName>
</protein>
<evidence type="ECO:0000313" key="1">
    <source>
        <dbReference type="EMBL" id="CAE6506527.1"/>
    </source>
</evidence>
<sequence length="155" mass="17617">MVPSFKLQETLVPEILERDPNNPDAPPVVAHRLDFVKLGLPEYKHKFAMVIDNLFTPEDRARYIAKVESEKEWEAAGVGASVTATTVDSSYRNSSRILFDNEELADGVFKKLNPYLKDIESIGLNQDARRRYTHSPARLVGLNKRLRFLKYGPGE</sequence>
<comment type="caution">
    <text evidence="1">The sequence shown here is derived from an EMBL/GenBank/DDBJ whole genome shotgun (WGS) entry which is preliminary data.</text>
</comment>
<evidence type="ECO:0000313" key="2">
    <source>
        <dbReference type="Proteomes" id="UP000663850"/>
    </source>
</evidence>